<keyword evidence="6 7" id="KW-0472">Membrane</keyword>
<evidence type="ECO:0000313" key="9">
    <source>
        <dbReference type="EMBL" id="MVN91022.1"/>
    </source>
</evidence>
<dbReference type="Gene3D" id="1.20.58.1610">
    <property type="entry name" value="NADH:ubiquinone/plastoquinone oxidoreductase, chain 3"/>
    <property type="match status" value="1"/>
</dbReference>
<keyword evidence="7" id="KW-1278">Translocase</keyword>
<comment type="caution">
    <text evidence="9">The sequence shown here is derived from an EMBL/GenBank/DDBJ whole genome shotgun (WGS) entry which is preliminary data.</text>
</comment>
<keyword evidence="7 8" id="KW-0874">Quinone</keyword>
<feature type="transmembrane region" description="Helical" evidence="7">
    <location>
        <begin position="101"/>
        <end position="124"/>
    </location>
</feature>
<reference evidence="9 10" key="1">
    <citation type="submission" date="2019-12" db="EMBL/GenBank/DDBJ databases">
        <title>Mucilaginibacter sp. HME9299 genome sequencing and assembly.</title>
        <authorList>
            <person name="Kang H."/>
            <person name="Kim H."/>
            <person name="Joh K."/>
        </authorList>
    </citation>
    <scope>NUCLEOTIDE SEQUENCE [LARGE SCALE GENOMIC DNA]</scope>
    <source>
        <strain evidence="9 10">HME9299</strain>
    </source>
</reference>
<evidence type="ECO:0000256" key="7">
    <source>
        <dbReference type="HAMAP-Rule" id="MF_01394"/>
    </source>
</evidence>
<dbReference type="Pfam" id="PF00507">
    <property type="entry name" value="Oxidored_q4"/>
    <property type="match status" value="1"/>
</dbReference>
<dbReference type="PANTHER" id="PTHR11058">
    <property type="entry name" value="NADH-UBIQUINONE OXIDOREDUCTASE CHAIN 3"/>
    <property type="match status" value="1"/>
</dbReference>
<accession>A0A6I4I7F1</accession>
<keyword evidence="7 8" id="KW-0520">NAD</keyword>
<comment type="subcellular location">
    <subcellularLocation>
        <location evidence="7 8">Cell membrane</location>
        <topology evidence="7 8">Multi-pass membrane protein</topology>
    </subcellularLocation>
    <subcellularLocation>
        <location evidence="1">Membrane</location>
        <topology evidence="1">Multi-pass membrane protein</topology>
    </subcellularLocation>
</comment>
<keyword evidence="5 7" id="KW-1133">Transmembrane helix</keyword>
<dbReference type="GO" id="GO:0008137">
    <property type="term" value="F:NADH dehydrogenase (ubiquinone) activity"/>
    <property type="evidence" value="ECO:0007669"/>
    <property type="project" value="InterPro"/>
</dbReference>
<evidence type="ECO:0000313" key="10">
    <source>
        <dbReference type="Proteomes" id="UP000434850"/>
    </source>
</evidence>
<protein>
    <recommendedName>
        <fullName evidence="7">NADH-quinone oxidoreductase subunit A</fullName>
        <ecNumber evidence="7">7.1.1.-</ecNumber>
    </recommendedName>
    <alternativeName>
        <fullName evidence="7">NADH dehydrogenase I subunit A</fullName>
    </alternativeName>
    <alternativeName>
        <fullName evidence="7">NDH-1 subunit A</fullName>
    </alternativeName>
    <alternativeName>
        <fullName evidence="7">NUO1</fullName>
    </alternativeName>
</protein>
<dbReference type="InterPro" id="IPR000440">
    <property type="entry name" value="NADH_UbQ/plastoQ_OxRdtase_su3"/>
</dbReference>
<dbReference type="EC" id="7.1.1.-" evidence="7"/>
<evidence type="ECO:0000256" key="4">
    <source>
        <dbReference type="ARBA" id="ARBA00022692"/>
    </source>
</evidence>
<name>A0A6I4I7F1_9SPHI</name>
<dbReference type="EMBL" id="WQLA01000003">
    <property type="protein sequence ID" value="MVN91022.1"/>
    <property type="molecule type" value="Genomic_DNA"/>
</dbReference>
<dbReference type="OrthoDB" id="9791970at2"/>
<evidence type="ECO:0000256" key="2">
    <source>
        <dbReference type="ARBA" id="ARBA00008472"/>
    </source>
</evidence>
<comment type="similarity">
    <text evidence="2 7 8">Belongs to the complex I subunit 3 family.</text>
</comment>
<proteinExistence type="inferred from homology"/>
<keyword evidence="3 7" id="KW-0813">Transport</keyword>
<dbReference type="InterPro" id="IPR038430">
    <property type="entry name" value="NDAH_ubi_oxred_su3_sf"/>
</dbReference>
<dbReference type="RefSeq" id="WP_157540872.1">
    <property type="nucleotide sequence ID" value="NZ_WQLA01000003.1"/>
</dbReference>
<dbReference type="InterPro" id="IPR023043">
    <property type="entry name" value="NAD(P)H_OxRDtase_bac/plastid"/>
</dbReference>
<organism evidence="9 10">
    <name type="scientific">Mucilaginibacter aquatilis</name>
    <dbReference type="NCBI Taxonomy" id="1517760"/>
    <lineage>
        <taxon>Bacteria</taxon>
        <taxon>Pseudomonadati</taxon>
        <taxon>Bacteroidota</taxon>
        <taxon>Sphingobacteriia</taxon>
        <taxon>Sphingobacteriales</taxon>
        <taxon>Sphingobacteriaceae</taxon>
        <taxon>Mucilaginibacter</taxon>
    </lineage>
</organism>
<sequence>MNEVSQISEFGKIFIFLIVGFVMVGVTVFLNKLISPNKPNPEKLTSYECGEEPVGSAWIPFNTRFYVIALIFLLFDVEMVFIFPWATVYANAGLIATDNRWGIFSLTEMFVFAGILILGLVYVWRKGDLEWIKPKQAIPQTNVNIPFSAYDILNSRQAAFKPKEFSIKHDNEPVTATQQTAVAAQPVRKPMFKPSFKKQADDAGNE</sequence>
<comment type="function">
    <text evidence="7">NDH-1 shuttles electrons from NADH, via FMN and iron-sulfur (Fe-S) centers, to quinones in the respiratory chain. The immediate electron acceptor for the enzyme in this species is believed to be a menaquinone. Couples the redox reaction to proton translocation (for every two electrons transferred, four hydrogen ions are translocated across the cytoplasmic membrane), and thus conserves the redox energy in a proton gradient.</text>
</comment>
<evidence type="ECO:0000256" key="8">
    <source>
        <dbReference type="RuleBase" id="RU003639"/>
    </source>
</evidence>
<dbReference type="AlphaFoldDB" id="A0A6I4I7F1"/>
<keyword evidence="7" id="KW-1003">Cell membrane</keyword>
<evidence type="ECO:0000256" key="1">
    <source>
        <dbReference type="ARBA" id="ARBA00004141"/>
    </source>
</evidence>
<evidence type="ECO:0000256" key="5">
    <source>
        <dbReference type="ARBA" id="ARBA00022989"/>
    </source>
</evidence>
<comment type="catalytic activity">
    <reaction evidence="7 8">
        <text>a quinone + NADH + 5 H(+)(in) = a quinol + NAD(+) + 4 H(+)(out)</text>
        <dbReference type="Rhea" id="RHEA:57888"/>
        <dbReference type="ChEBI" id="CHEBI:15378"/>
        <dbReference type="ChEBI" id="CHEBI:24646"/>
        <dbReference type="ChEBI" id="CHEBI:57540"/>
        <dbReference type="ChEBI" id="CHEBI:57945"/>
        <dbReference type="ChEBI" id="CHEBI:132124"/>
    </reaction>
</comment>
<dbReference type="PANTHER" id="PTHR11058:SF9">
    <property type="entry name" value="NADH-UBIQUINONE OXIDOREDUCTASE CHAIN 3"/>
    <property type="match status" value="1"/>
</dbReference>
<keyword evidence="10" id="KW-1185">Reference proteome</keyword>
<feature type="transmembrane region" description="Helical" evidence="7">
    <location>
        <begin position="13"/>
        <end position="34"/>
    </location>
</feature>
<dbReference type="HAMAP" id="MF_01394">
    <property type="entry name" value="NDH1_NuoA"/>
    <property type="match status" value="1"/>
</dbReference>
<dbReference type="GO" id="GO:0050136">
    <property type="term" value="F:NADH dehydrogenase (quinone) (non-electrogenic) activity"/>
    <property type="evidence" value="ECO:0007669"/>
    <property type="project" value="UniProtKB-UniRule"/>
</dbReference>
<gene>
    <name evidence="7" type="primary">nuoA</name>
    <name evidence="9" type="ORF">GO816_07795</name>
</gene>
<keyword evidence="4 7" id="KW-0812">Transmembrane</keyword>
<feature type="transmembrane region" description="Helical" evidence="7">
    <location>
        <begin position="65"/>
        <end position="89"/>
    </location>
</feature>
<dbReference type="GO" id="GO:0005886">
    <property type="term" value="C:plasma membrane"/>
    <property type="evidence" value="ECO:0007669"/>
    <property type="project" value="UniProtKB-SubCell"/>
</dbReference>
<dbReference type="GO" id="GO:0030964">
    <property type="term" value="C:NADH dehydrogenase complex"/>
    <property type="evidence" value="ECO:0007669"/>
    <property type="project" value="TreeGrafter"/>
</dbReference>
<evidence type="ECO:0000256" key="6">
    <source>
        <dbReference type="ARBA" id="ARBA00023136"/>
    </source>
</evidence>
<dbReference type="Proteomes" id="UP000434850">
    <property type="component" value="Unassembled WGS sequence"/>
</dbReference>
<comment type="subunit">
    <text evidence="7">NDH-1 is composed of 14 different subunits. Subunits NuoA, H, J, K, L, M, N constitute the membrane sector of the complex.</text>
</comment>
<evidence type="ECO:0000256" key="3">
    <source>
        <dbReference type="ARBA" id="ARBA00022448"/>
    </source>
</evidence>
<dbReference type="GO" id="GO:0048038">
    <property type="term" value="F:quinone binding"/>
    <property type="evidence" value="ECO:0007669"/>
    <property type="project" value="UniProtKB-KW"/>
</dbReference>